<dbReference type="SMART" id="SM00635">
    <property type="entry name" value="BID_2"/>
    <property type="match status" value="2"/>
</dbReference>
<feature type="region of interest" description="Disordered" evidence="1">
    <location>
        <begin position="122"/>
        <end position="157"/>
    </location>
</feature>
<dbReference type="SUPFAM" id="SSF49373">
    <property type="entry name" value="Invasin/intimin cell-adhesion fragments"/>
    <property type="match status" value="2"/>
</dbReference>
<dbReference type="Proteomes" id="UP000578697">
    <property type="component" value="Unassembled WGS sequence"/>
</dbReference>
<evidence type="ECO:0000256" key="2">
    <source>
        <dbReference type="SAM" id="SignalP"/>
    </source>
</evidence>
<dbReference type="PANTHER" id="PTHR38165">
    <property type="match status" value="1"/>
</dbReference>
<protein>
    <submittedName>
        <fullName evidence="4">Uncharacterized protein YjdB</fullName>
    </submittedName>
</protein>
<dbReference type="PROSITE" id="PS52006">
    <property type="entry name" value="GH64"/>
    <property type="match status" value="1"/>
</dbReference>
<dbReference type="InterPro" id="IPR042517">
    <property type="entry name" value="Glyco_hydro_64_N_2"/>
</dbReference>
<dbReference type="InterPro" id="IPR003343">
    <property type="entry name" value="Big_2"/>
</dbReference>
<dbReference type="Proteomes" id="UP000593591">
    <property type="component" value="Chromosome"/>
</dbReference>
<proteinExistence type="predicted"/>
<sequence length="933" mass="101058">MNKIRNFFQLKSCVFLFFIAGVFSVISCEVNSDSEPAPVKVESVTLSGTDSLKEGESKTFTVTVLPENAADKTVTWTSSDSEILKVDAGGLVTAIKEGKAVITVTSSDGNKKDSIEVTVVKKQTSEDNGGDDNGGGNNGGQEGGETENPEQPQSAPSVEIPSGVYVIQNSSKSISTFGGALGWNAGSVELSDYTYPSDSKKAKKVVFTRNGAYDAFYVNTTMLDVTASPKLYMSVYASHDFAIKAMTTNREDSFTVENDGEWGWHSVEYDMGAASEITMICFVSSIPQTIYVDKVYVTGAKVSSGSEGSGGSGSGGTQPDENLTGISISGPSSVKVTSQINLTVTATPSDASTGTVTWSSSNEDIALVSNKGTVTGLSVGTVVITAEAGSFSAEKTIKVIEDVDPESAVQKPSDISPESKYTVPFGVVTNGGIGNGQFSICFGAPSPMADYWDLFITGGDYSEQKVKLGTCGVTNIKTGKAGTYSLSLYAVYVVDDVPHYSNPWTGSVNVTTDSVAQTLPSDAEARLANRTLVKKKDTTTLTLQFENNTGYWRDDQIWVTGYGRNAIGEWCYLNKDGTAIPIQAGTTSEDWSFRFSDVDPEWGLQCKDFSSSRIYFTCGDEPVTMNAVIDGNGNVGVAQPNMAIENDSNSTKYFDWIEFTSGGVLYVNTTQVDAFTFPIVVADYADDGMGGYEWKKSVGVTKSRSEVFAAWDSWTDKYTHYKNLVRCNGTRILAPCKVPKTDFDMTYMDSYIADVWNYYKTHDLYYSENEHGTYTGRVHEIADKNGVTRNVLIMTRAGDGAKFYVYDTPNMEEAFEGSGKLAMDCSPGQSMEWFGTSEYGNAETSKNVQNRICSAFTRHAFIKQGNDYINVMDDPSRYYSEEPANMYSAFFHKEAGNLDGYAYGFAYDDNHDQSTTTVDGNCRGVVVGIGAWE</sequence>
<feature type="region of interest" description="Disordered" evidence="1">
    <location>
        <begin position="303"/>
        <end position="330"/>
    </location>
</feature>
<reference evidence="4 6" key="2">
    <citation type="submission" date="2020-08" db="EMBL/GenBank/DDBJ databases">
        <title>Genomic Encyclopedia of Type Strains, Phase IV (KMG-IV): sequencing the most valuable type-strain genomes for metagenomic binning, comparative biology and taxonomic classification.</title>
        <authorList>
            <person name="Goeker M."/>
        </authorList>
    </citation>
    <scope>NUCLEOTIDE SEQUENCE [LARGE SCALE GENOMIC DNA]</scope>
    <source>
        <strain evidence="4 6">DSM 103679</strain>
    </source>
</reference>
<evidence type="ECO:0000313" key="6">
    <source>
        <dbReference type="Proteomes" id="UP000578697"/>
    </source>
</evidence>
<feature type="signal peptide" evidence="2">
    <location>
        <begin position="1"/>
        <end position="27"/>
    </location>
</feature>
<evidence type="ECO:0000259" key="3">
    <source>
        <dbReference type="PROSITE" id="PS52006"/>
    </source>
</evidence>
<dbReference type="Gene3D" id="2.60.40.1080">
    <property type="match status" value="2"/>
</dbReference>
<dbReference type="Gene3D" id="2.60.110.10">
    <property type="entry name" value="Thaumatin"/>
    <property type="match status" value="1"/>
</dbReference>
<keyword evidence="2" id="KW-0732">Signal</keyword>
<feature type="compositionally biased region" description="Gly residues" evidence="1">
    <location>
        <begin position="307"/>
        <end position="316"/>
    </location>
</feature>
<dbReference type="EMBL" id="JACHFR010000002">
    <property type="protein sequence ID" value="MBB5219393.1"/>
    <property type="molecule type" value="Genomic_DNA"/>
</dbReference>
<dbReference type="Pfam" id="PF16483">
    <property type="entry name" value="Glyco_hydro_64"/>
    <property type="match status" value="1"/>
</dbReference>
<reference evidence="5 7" key="1">
    <citation type="submission" date="2018-08" db="EMBL/GenBank/DDBJ databases">
        <title>The first complete genome of Treponema rectale (CHPAT), a commensal spirochete of the bovine rectum.</title>
        <authorList>
            <person name="Staton G.J."/>
            <person name="Clegg S.R."/>
            <person name="Carter S.D."/>
            <person name="Radford A.D."/>
            <person name="Darby A."/>
            <person name="Hall N."/>
            <person name="Birtles R.J."/>
            <person name="Evans N.J."/>
        </authorList>
    </citation>
    <scope>NUCLEOTIDE SEQUENCE [LARGE SCALE GENOMIC DNA]</scope>
    <source>
        <strain evidence="5 7">CHPA</strain>
    </source>
</reference>
<feature type="chain" id="PRO_5036240847" evidence="2">
    <location>
        <begin position="28"/>
        <end position="933"/>
    </location>
</feature>
<dbReference type="Gene3D" id="3.30.920.50">
    <property type="entry name" value="Beta-1,3-glucanase, C-terminal domain"/>
    <property type="match status" value="1"/>
</dbReference>
<name>A0A840SIQ9_9SPIR</name>
<feature type="domain" description="GH64" evidence="3">
    <location>
        <begin position="538"/>
        <end position="931"/>
    </location>
</feature>
<dbReference type="RefSeq" id="WP_184652801.1">
    <property type="nucleotide sequence ID" value="NZ_JACHFR010000002.1"/>
</dbReference>
<dbReference type="InterPro" id="IPR037176">
    <property type="entry name" value="Osmotin/thaumatin-like_sf"/>
</dbReference>
<feature type="compositionally biased region" description="Gly residues" evidence="1">
    <location>
        <begin position="131"/>
        <end position="143"/>
    </location>
</feature>
<keyword evidence="6" id="KW-1185">Reference proteome</keyword>
<organism evidence="4 6">
    <name type="scientific">Treponema rectale</name>
    <dbReference type="NCBI Taxonomy" id="744512"/>
    <lineage>
        <taxon>Bacteria</taxon>
        <taxon>Pseudomonadati</taxon>
        <taxon>Spirochaetota</taxon>
        <taxon>Spirochaetia</taxon>
        <taxon>Spirochaetales</taxon>
        <taxon>Treponemataceae</taxon>
        <taxon>Treponema</taxon>
    </lineage>
</organism>
<dbReference type="InterPro" id="IPR008964">
    <property type="entry name" value="Invasin/intimin_cell_adhesion"/>
</dbReference>
<dbReference type="KEGG" id="trc:DYE49_09805"/>
<feature type="compositionally biased region" description="Polar residues" evidence="1">
    <location>
        <begin position="317"/>
        <end position="330"/>
    </location>
</feature>
<dbReference type="InterPro" id="IPR037398">
    <property type="entry name" value="Glyco_hydro_64_fam"/>
</dbReference>
<dbReference type="EMBL" id="CP031517">
    <property type="protein sequence ID" value="QOS40727.1"/>
    <property type="molecule type" value="Genomic_DNA"/>
</dbReference>
<dbReference type="Pfam" id="PF02368">
    <property type="entry name" value="Big_2"/>
    <property type="match status" value="2"/>
</dbReference>
<dbReference type="InterPro" id="IPR032477">
    <property type="entry name" value="Glyco_hydro_64"/>
</dbReference>
<gene>
    <name evidence="5" type="ORF">DYE49_09805</name>
    <name evidence="4" type="ORF">HNP77_001762</name>
</gene>
<accession>A0A840SIQ9</accession>
<evidence type="ECO:0000256" key="1">
    <source>
        <dbReference type="SAM" id="MobiDB-lite"/>
    </source>
</evidence>
<dbReference type="PROSITE" id="PS51257">
    <property type="entry name" value="PROKAR_LIPOPROTEIN"/>
    <property type="match status" value="1"/>
</dbReference>
<evidence type="ECO:0000313" key="5">
    <source>
        <dbReference type="EMBL" id="QOS40727.1"/>
    </source>
</evidence>
<dbReference type="PANTHER" id="PTHR38165:SF1">
    <property type="entry name" value="GLUCANASE B"/>
    <property type="match status" value="1"/>
</dbReference>
<dbReference type="AlphaFoldDB" id="A0A840SIQ9"/>
<evidence type="ECO:0000313" key="4">
    <source>
        <dbReference type="EMBL" id="MBB5219393.1"/>
    </source>
</evidence>
<evidence type="ECO:0000313" key="7">
    <source>
        <dbReference type="Proteomes" id="UP000593591"/>
    </source>
</evidence>